<keyword evidence="6" id="KW-0653">Protein transport</keyword>
<dbReference type="EnsemblMetazoa" id="tetur01g09060.1">
    <property type="protein sequence ID" value="tetur01g09060.1"/>
    <property type="gene ID" value="tetur01g09060"/>
</dbReference>
<proteinExistence type="predicted"/>
<organism evidence="10 11">
    <name type="scientific">Tetranychus urticae</name>
    <name type="common">Two-spotted spider mite</name>
    <dbReference type="NCBI Taxonomy" id="32264"/>
    <lineage>
        <taxon>Eukaryota</taxon>
        <taxon>Metazoa</taxon>
        <taxon>Ecdysozoa</taxon>
        <taxon>Arthropoda</taxon>
        <taxon>Chelicerata</taxon>
        <taxon>Arachnida</taxon>
        <taxon>Acari</taxon>
        <taxon>Acariformes</taxon>
        <taxon>Trombidiformes</taxon>
        <taxon>Prostigmata</taxon>
        <taxon>Eleutherengona</taxon>
        <taxon>Raphignathae</taxon>
        <taxon>Tetranychoidea</taxon>
        <taxon>Tetranychidae</taxon>
        <taxon>Tetranychus</taxon>
    </lineage>
</organism>
<dbReference type="eggNOG" id="KOG2171">
    <property type="taxonomic scope" value="Eukaryota"/>
</dbReference>
<dbReference type="PANTHER" id="PTHR10527">
    <property type="entry name" value="IMPORTIN BETA"/>
    <property type="match status" value="1"/>
</dbReference>
<dbReference type="Pfam" id="PF18808">
    <property type="entry name" value="Importin_rep_4"/>
    <property type="match status" value="1"/>
</dbReference>
<evidence type="ECO:0000256" key="6">
    <source>
        <dbReference type="ARBA" id="ARBA00022927"/>
    </source>
</evidence>
<reference evidence="11" key="1">
    <citation type="submission" date="2011-08" db="EMBL/GenBank/DDBJ databases">
        <authorList>
            <person name="Rombauts S."/>
        </authorList>
    </citation>
    <scope>NUCLEOTIDE SEQUENCE</scope>
    <source>
        <strain evidence="11">London</strain>
    </source>
</reference>
<evidence type="ECO:0000256" key="5">
    <source>
        <dbReference type="ARBA" id="ARBA00022737"/>
    </source>
</evidence>
<dbReference type="Pfam" id="PF13513">
    <property type="entry name" value="HEAT_EZ"/>
    <property type="match status" value="1"/>
</dbReference>
<dbReference type="EMBL" id="CAEY01000458">
    <property type="status" value="NOT_ANNOTATED_CDS"/>
    <property type="molecule type" value="Genomic_DNA"/>
</dbReference>
<comment type="subcellular location">
    <subcellularLocation>
        <location evidence="2">Cytoplasm</location>
    </subcellularLocation>
    <subcellularLocation>
        <location evidence="1">Nucleus</location>
    </subcellularLocation>
</comment>
<dbReference type="InterPro" id="IPR041653">
    <property type="entry name" value="Importin_rep_4"/>
</dbReference>
<dbReference type="InterPro" id="IPR021133">
    <property type="entry name" value="HEAT_type_2"/>
</dbReference>
<gene>
    <name evidence="10" type="primary">107372305</name>
</gene>
<evidence type="ECO:0000256" key="3">
    <source>
        <dbReference type="ARBA" id="ARBA00022448"/>
    </source>
</evidence>
<dbReference type="AlphaFoldDB" id="T1JS31"/>
<reference evidence="10" key="2">
    <citation type="submission" date="2015-06" db="UniProtKB">
        <authorList>
            <consortium name="EnsemblMetazoa"/>
        </authorList>
    </citation>
    <scope>IDENTIFICATION</scope>
</reference>
<sequence>MNLPVKYNDFQLIVINCLNENNDIRTDAEDKYEKVPVLNKIEFLLQIISEKTMAREVSQLCAVLLRRMFFANYDTIEEVMTPEILEQIKNQILLLLKNPQDASLLKKMCEVAAELAKRLIDERNQNHWPELLKYMFECVNSQDLVLKECALNLLSLVPGIFGNELERYLEVIRQMLYHCLTDNNLNLDIRTAAVKATSAFILHHENNKKVTQHLSDCAVPMIHLIVSTISLDGEHCDTILKAVTDIAEKCPQFLRARTEDLIQLCLEALRGADIMDTRKHLCIEIVISLAENAPQTIRKRGTPYLGQLVSHLLLMMTTIEEDPEWGNVDVIEDDDFESNHVIGETSLDRLACSIGGKTILPLVLENISTMLQNPDWRHRFAAMMAVSAVGEGCHDQMLPMLPKIVSGILPFLSDAHPRVRYAACNALGQMASDFAPDFQEKFHNVVVPSLLTLLDDQMNPRVQAHAGAALVNFFEECPPKIVAIYLEQSAAKLEGLINMKINELMSKGTKLVLEQAVVTLASLADSAQEYFERYYDKFVPCLKAIIKMATTDELKILRGKAIECISLIGLAVGRDRFCADASEVMDMLLRTQTGEEQLAEDDPQLAYMISAWARICKILGSQFEPYLPYVMPPVLKAASYQIQMHLLDDEDTIVEKDWSRLTIDQSQVGIKTSGLEDKATALQMLVCYARELKQNFANYVEDVVKVVVPELKFIFHDGVRTAAAEILPYLLESAKARGKEYVNGMWKYIFPELMHAIETEPEREVLSELMASLDTCITDLGREFLSDDQLEAIVKVLDEHLKQYFERCEERSEKRKDEDYDEGVEETLVEEDDEDVFILSKVADVLHACFSVCKDYFLRYFDAIVHHFVKLAGSDRAWTEQHWAICVMDDVIEHGGPGCEKYKDFFIPLLGNGVQSTYPEIRQASAYGWGVLAQYGGPNFASVFSVCVPILTQMIQAPDAREAPNINATENAIAAITKILQFNSSQVNVNELLPLWFSWLPVWEDEEELPHVYGFLLYLIEHNHPIIMGENNSNLPRIVYIFMEVLARNAITLSSDVGQKIIALMNSLKNDALLFQRCVESLNTQHQEGLKQVLAYPGDQ</sequence>
<keyword evidence="3" id="KW-0813">Transport</keyword>
<dbReference type="GO" id="GO:0006606">
    <property type="term" value="P:protein import into nucleus"/>
    <property type="evidence" value="ECO:0007669"/>
    <property type="project" value="InterPro"/>
</dbReference>
<dbReference type="GO" id="GO:0005737">
    <property type="term" value="C:cytoplasm"/>
    <property type="evidence" value="ECO:0007669"/>
    <property type="project" value="UniProtKB-SubCell"/>
</dbReference>
<dbReference type="Proteomes" id="UP000015104">
    <property type="component" value="Unassembled WGS sequence"/>
</dbReference>
<accession>T1JS31</accession>
<feature type="domain" description="TOG" evidence="9">
    <location>
        <begin position="352"/>
        <end position="563"/>
    </location>
</feature>
<evidence type="ECO:0000313" key="11">
    <source>
        <dbReference type="Proteomes" id="UP000015104"/>
    </source>
</evidence>
<dbReference type="InterPro" id="IPR041389">
    <property type="entry name" value="Importin_rep_6"/>
</dbReference>
<dbReference type="SUPFAM" id="SSF48371">
    <property type="entry name" value="ARM repeat"/>
    <property type="match status" value="2"/>
</dbReference>
<dbReference type="SMART" id="SM01349">
    <property type="entry name" value="TOG"/>
    <property type="match status" value="1"/>
</dbReference>
<evidence type="ECO:0000256" key="7">
    <source>
        <dbReference type="ARBA" id="ARBA00023242"/>
    </source>
</evidence>
<dbReference type="OMA" id="PKRFVQE"/>
<dbReference type="Pfam" id="PF18829">
    <property type="entry name" value="Importin_rep_6"/>
    <property type="match status" value="1"/>
</dbReference>
<dbReference type="Gene3D" id="1.25.10.10">
    <property type="entry name" value="Leucine-rich Repeat Variant"/>
    <property type="match status" value="1"/>
</dbReference>
<dbReference type="InterPro" id="IPR011989">
    <property type="entry name" value="ARM-like"/>
</dbReference>
<keyword evidence="4" id="KW-0963">Cytoplasm</keyword>
<dbReference type="InterPro" id="IPR034085">
    <property type="entry name" value="TOG"/>
</dbReference>
<keyword evidence="7" id="KW-0539">Nucleus</keyword>
<evidence type="ECO:0000256" key="2">
    <source>
        <dbReference type="ARBA" id="ARBA00004496"/>
    </source>
</evidence>
<dbReference type="GO" id="GO:0005634">
    <property type="term" value="C:nucleus"/>
    <property type="evidence" value="ECO:0007669"/>
    <property type="project" value="UniProtKB-SubCell"/>
</dbReference>
<evidence type="ECO:0000313" key="10">
    <source>
        <dbReference type="EnsemblMetazoa" id="tetur01g09060.1"/>
    </source>
</evidence>
<evidence type="ECO:0000256" key="8">
    <source>
        <dbReference type="PROSITE-ProRule" id="PRU00103"/>
    </source>
</evidence>
<dbReference type="InterPro" id="IPR058584">
    <property type="entry name" value="IMB1_TNPO1-like_TPR"/>
</dbReference>
<protein>
    <recommendedName>
        <fullName evidence="9">TOG domain-containing protein</fullName>
    </recommendedName>
</protein>
<dbReference type="GO" id="GO:0000226">
    <property type="term" value="P:microtubule cytoskeleton organization"/>
    <property type="evidence" value="ECO:0007669"/>
    <property type="project" value="UniProtKB-ARBA"/>
</dbReference>
<dbReference type="Pfam" id="PF25780">
    <property type="entry name" value="TPR_IPO5"/>
    <property type="match status" value="1"/>
</dbReference>
<evidence type="ECO:0000259" key="9">
    <source>
        <dbReference type="SMART" id="SM01349"/>
    </source>
</evidence>
<evidence type="ECO:0000256" key="1">
    <source>
        <dbReference type="ARBA" id="ARBA00004123"/>
    </source>
</evidence>
<dbReference type="OrthoDB" id="543373at2759"/>
<dbReference type="InterPro" id="IPR057672">
    <property type="entry name" value="TPR_IPO4/5"/>
</dbReference>
<dbReference type="HOGENOM" id="CLU_003794_0_0_1"/>
<dbReference type="STRING" id="32264.T1JS31"/>
<feature type="repeat" description="HEAT" evidence="8">
    <location>
        <begin position="404"/>
        <end position="442"/>
    </location>
</feature>
<evidence type="ECO:0000256" key="4">
    <source>
        <dbReference type="ARBA" id="ARBA00022490"/>
    </source>
</evidence>
<keyword evidence="5" id="KW-0677">Repeat</keyword>
<dbReference type="Pfam" id="PF25574">
    <property type="entry name" value="TPR_IMB1"/>
    <property type="match status" value="1"/>
</dbReference>
<dbReference type="InterPro" id="IPR016024">
    <property type="entry name" value="ARM-type_fold"/>
</dbReference>
<dbReference type="InterPro" id="IPR040122">
    <property type="entry name" value="Importin_beta"/>
</dbReference>
<keyword evidence="11" id="KW-1185">Reference proteome</keyword>
<dbReference type="PROSITE" id="PS50077">
    <property type="entry name" value="HEAT_REPEAT"/>
    <property type="match status" value="1"/>
</dbReference>
<name>T1JS31_TETUR</name>